<dbReference type="SUPFAM" id="SSF116734">
    <property type="entry name" value="DNA methylase specificity domain"/>
    <property type="match status" value="2"/>
</dbReference>
<dbReference type="CDD" id="cd17261">
    <property type="entry name" value="RMtype1_S_EcoKI-TRD2-CR2_like"/>
    <property type="match status" value="1"/>
</dbReference>
<evidence type="ECO:0000313" key="7">
    <source>
        <dbReference type="Proteomes" id="UP000232638"/>
    </source>
</evidence>
<evidence type="ECO:0000256" key="4">
    <source>
        <dbReference type="SAM" id="Coils"/>
    </source>
</evidence>
<dbReference type="PANTHER" id="PTHR43140:SF1">
    <property type="entry name" value="TYPE I RESTRICTION ENZYME ECOKI SPECIFICITY SUBUNIT"/>
    <property type="match status" value="1"/>
</dbReference>
<dbReference type="Gene3D" id="3.90.220.20">
    <property type="entry name" value="DNA methylase specificity domains"/>
    <property type="match status" value="2"/>
</dbReference>
<evidence type="ECO:0000256" key="2">
    <source>
        <dbReference type="ARBA" id="ARBA00022747"/>
    </source>
</evidence>
<dbReference type="Pfam" id="PF01420">
    <property type="entry name" value="Methylase_S"/>
    <property type="match status" value="2"/>
</dbReference>
<reference evidence="6 7" key="1">
    <citation type="submission" date="2017-03" db="EMBL/GenBank/DDBJ databases">
        <title>Complete genome sequence of Candidatus 'Thiodictyon syntrophicum' sp. nov. strain Cad16T, a photolithoautotroph purple sulfur bacterium isolated from an alpine meromictic lake.</title>
        <authorList>
            <person name="Luedin S.M."/>
            <person name="Pothier J.F."/>
            <person name="Danza F."/>
            <person name="Storelli N."/>
            <person name="Wittwer M."/>
            <person name="Tonolla M."/>
        </authorList>
    </citation>
    <scope>NUCLEOTIDE SEQUENCE [LARGE SCALE GENOMIC DNA]</scope>
    <source>
        <strain evidence="6 7">Cad16T</strain>
    </source>
</reference>
<keyword evidence="4" id="KW-0175">Coiled coil</keyword>
<protein>
    <recommendedName>
        <fullName evidence="5">Type I restriction modification DNA specificity domain-containing protein</fullName>
    </recommendedName>
</protein>
<dbReference type="Proteomes" id="UP000232638">
    <property type="component" value="Chromosome"/>
</dbReference>
<keyword evidence="7" id="KW-1185">Reference proteome</keyword>
<feature type="domain" description="Type I restriction modification DNA specificity" evidence="5">
    <location>
        <begin position="57"/>
        <end position="237"/>
    </location>
</feature>
<dbReference type="REBASE" id="226584">
    <property type="entry name" value="S.Tsy16TORF4455P"/>
</dbReference>
<dbReference type="RefSeq" id="WP_100918083.1">
    <property type="nucleotide sequence ID" value="NZ_CP020370.1"/>
</dbReference>
<accession>A0A2K8U3X5</accession>
<dbReference type="EMBL" id="CP020370">
    <property type="protein sequence ID" value="AUB80282.1"/>
    <property type="molecule type" value="Genomic_DNA"/>
</dbReference>
<gene>
    <name evidence="6" type="ORF">THSYN_04465</name>
</gene>
<sequence>MKADPTAPSSLILHTFFEHFDQFADAPNGVKRMRELVLRLTFSGGLIGKRPTDDGAPNGWERRTIESICESISSGFACSRSHQKPNGHVHLRTHNISTLGTLNFNLLVRIDPKMVDPQKASMRAGDILFNNTNSQELVGKTSLVDRDYDYGFSNHITRMRLKDGIFPGFVVFYLTLLRNSGYFARLCTRWINQAAVNTSTLKEQTIPLPPIAEQKRIVAKVDELMALCDRLEAQQQERETRHAALARASLARFADAPTQANLNGLFHDSFTIAPADLRKSILTLAVQGKLVARNQEDEEIRAVPMEELVGRKNLKNGLSLSPVEGSSDFVCLPLSAMKGSTIDCSFGKPIALTSERAEPYLVKPGDIFIIRGNGSKDRVGIAGMARSTPPNVLFPDLFIRVPLPPNKIDSDYFLIAWNSPVTREILEGLATTTSGIWKVNQGHISECEIPLPPLSEQRRIVAKVEQLMALVDQLEAQLAASRATAANLLDALVAELTTQEERMKD</sequence>
<evidence type="ECO:0000256" key="3">
    <source>
        <dbReference type="ARBA" id="ARBA00023125"/>
    </source>
</evidence>
<feature type="coiled-coil region" evidence="4">
    <location>
        <begin position="214"/>
        <end position="241"/>
    </location>
</feature>
<keyword evidence="2" id="KW-0680">Restriction system</keyword>
<evidence type="ECO:0000259" key="5">
    <source>
        <dbReference type="Pfam" id="PF01420"/>
    </source>
</evidence>
<dbReference type="CDD" id="cd17526">
    <property type="entry name" value="RMtype1_S_Cje2232P-TRD2-CR2_like"/>
    <property type="match status" value="1"/>
</dbReference>
<dbReference type="AlphaFoldDB" id="A0A2K8U3X5"/>
<dbReference type="GO" id="GO:0009307">
    <property type="term" value="P:DNA restriction-modification system"/>
    <property type="evidence" value="ECO:0007669"/>
    <property type="project" value="UniProtKB-KW"/>
</dbReference>
<keyword evidence="3" id="KW-0238">DNA-binding</keyword>
<dbReference type="InterPro" id="IPR051212">
    <property type="entry name" value="Type-I_RE_S_subunit"/>
</dbReference>
<dbReference type="KEGG" id="tsy:THSYN_04465"/>
<organism evidence="6 7">
    <name type="scientific">Candidatus Thiodictyon syntrophicum</name>
    <dbReference type="NCBI Taxonomy" id="1166950"/>
    <lineage>
        <taxon>Bacteria</taxon>
        <taxon>Pseudomonadati</taxon>
        <taxon>Pseudomonadota</taxon>
        <taxon>Gammaproteobacteria</taxon>
        <taxon>Chromatiales</taxon>
        <taxon>Chromatiaceae</taxon>
        <taxon>Thiodictyon</taxon>
    </lineage>
</organism>
<dbReference type="InterPro" id="IPR000055">
    <property type="entry name" value="Restrct_endonuc_typeI_TRD"/>
</dbReference>
<proteinExistence type="inferred from homology"/>
<dbReference type="GO" id="GO:0003677">
    <property type="term" value="F:DNA binding"/>
    <property type="evidence" value="ECO:0007669"/>
    <property type="project" value="UniProtKB-KW"/>
</dbReference>
<evidence type="ECO:0000256" key="1">
    <source>
        <dbReference type="ARBA" id="ARBA00010923"/>
    </source>
</evidence>
<name>A0A2K8U3X5_9GAMM</name>
<dbReference type="InterPro" id="IPR044946">
    <property type="entry name" value="Restrct_endonuc_typeI_TRD_sf"/>
</dbReference>
<dbReference type="OrthoDB" id="398435at2"/>
<dbReference type="PANTHER" id="PTHR43140">
    <property type="entry name" value="TYPE-1 RESTRICTION ENZYME ECOKI SPECIFICITY PROTEIN"/>
    <property type="match status" value="1"/>
</dbReference>
<feature type="coiled-coil region" evidence="4">
    <location>
        <begin position="457"/>
        <end position="491"/>
    </location>
</feature>
<evidence type="ECO:0000313" key="6">
    <source>
        <dbReference type="EMBL" id="AUB80282.1"/>
    </source>
</evidence>
<feature type="domain" description="Type I restriction modification DNA specificity" evidence="5">
    <location>
        <begin position="431"/>
        <end position="478"/>
    </location>
</feature>
<comment type="similarity">
    <text evidence="1">Belongs to the type-I restriction system S methylase family.</text>
</comment>